<dbReference type="Proteomes" id="UP000199153">
    <property type="component" value="Unassembled WGS sequence"/>
</dbReference>
<protein>
    <recommendedName>
        <fullName evidence="1">DUF6973 domain-containing protein</fullName>
    </recommendedName>
</protein>
<feature type="domain" description="DUF6973" evidence="1">
    <location>
        <begin position="20"/>
        <end position="141"/>
    </location>
</feature>
<dbReference type="InterPro" id="IPR054246">
    <property type="entry name" value="DUF6973"/>
</dbReference>
<dbReference type="RefSeq" id="WP_093408022.1">
    <property type="nucleotide sequence ID" value="NZ_FOVL01000008.1"/>
</dbReference>
<keyword evidence="3" id="KW-1185">Reference proteome</keyword>
<accession>A0A1I4ZZ04</accession>
<organism evidence="2 3">
    <name type="scientific">Salegentibacter flavus</name>
    <dbReference type="NCBI Taxonomy" id="287099"/>
    <lineage>
        <taxon>Bacteria</taxon>
        <taxon>Pseudomonadati</taxon>
        <taxon>Bacteroidota</taxon>
        <taxon>Flavobacteriia</taxon>
        <taxon>Flavobacteriales</taxon>
        <taxon>Flavobacteriaceae</taxon>
        <taxon>Salegentibacter</taxon>
    </lineage>
</organism>
<evidence type="ECO:0000313" key="2">
    <source>
        <dbReference type="EMBL" id="SFN55448.1"/>
    </source>
</evidence>
<reference evidence="2 3" key="1">
    <citation type="submission" date="2016-10" db="EMBL/GenBank/DDBJ databases">
        <authorList>
            <person name="de Groot N.N."/>
        </authorList>
    </citation>
    <scope>NUCLEOTIDE SEQUENCE [LARGE SCALE GENOMIC DNA]</scope>
    <source>
        <strain evidence="2 3">DSM 17794</strain>
    </source>
</reference>
<evidence type="ECO:0000259" key="1">
    <source>
        <dbReference type="Pfam" id="PF22322"/>
    </source>
</evidence>
<name>A0A1I4ZZ04_9FLAO</name>
<dbReference type="AlphaFoldDB" id="A0A1I4ZZ04"/>
<gene>
    <name evidence="2" type="ORF">SAMN05660413_01577</name>
</gene>
<sequence>MAIWGRLMNMGPQEVFQLFKVSIRQPRFIIPTIKATRQSIEICDELYGDDHHENNRTNAFRHALWNYLICEKCYKVSGSVERSIEWSKKITDLHEELAPNDKPAKLMDLHNNRIGRKLFKKNYSEENLAIITLLKEEMKKAIKVSKTEEINAHQNQLVYIEDRK</sequence>
<evidence type="ECO:0000313" key="3">
    <source>
        <dbReference type="Proteomes" id="UP000199153"/>
    </source>
</evidence>
<dbReference type="Pfam" id="PF22322">
    <property type="entry name" value="DUF6973"/>
    <property type="match status" value="1"/>
</dbReference>
<dbReference type="STRING" id="287099.SAMN05660413_01577"/>
<proteinExistence type="predicted"/>
<dbReference type="OrthoDB" id="1496068at2"/>
<dbReference type="EMBL" id="FOVL01000008">
    <property type="protein sequence ID" value="SFN55448.1"/>
    <property type="molecule type" value="Genomic_DNA"/>
</dbReference>